<name>A0A2A2LJV8_9BILA</name>
<evidence type="ECO:0008006" key="4">
    <source>
        <dbReference type="Google" id="ProtNLM"/>
    </source>
</evidence>
<feature type="chain" id="PRO_5013014000" description="Fatty-acid and retinol-binding protein 1" evidence="1">
    <location>
        <begin position="20"/>
        <end position="204"/>
    </location>
</feature>
<evidence type="ECO:0000256" key="1">
    <source>
        <dbReference type="SAM" id="SignalP"/>
    </source>
</evidence>
<organism evidence="2 3">
    <name type="scientific">Diploscapter pachys</name>
    <dbReference type="NCBI Taxonomy" id="2018661"/>
    <lineage>
        <taxon>Eukaryota</taxon>
        <taxon>Metazoa</taxon>
        <taxon>Ecdysozoa</taxon>
        <taxon>Nematoda</taxon>
        <taxon>Chromadorea</taxon>
        <taxon>Rhabditida</taxon>
        <taxon>Rhabditina</taxon>
        <taxon>Rhabditomorpha</taxon>
        <taxon>Rhabditoidea</taxon>
        <taxon>Rhabditidae</taxon>
        <taxon>Diploscapter</taxon>
    </lineage>
</organism>
<reference evidence="2 3" key="1">
    <citation type="journal article" date="2017" name="Curr. Biol.">
        <title>Genome architecture and evolution of a unichromosomal asexual nematode.</title>
        <authorList>
            <person name="Fradin H."/>
            <person name="Zegar C."/>
            <person name="Gutwein M."/>
            <person name="Lucas J."/>
            <person name="Kovtun M."/>
            <person name="Corcoran D."/>
            <person name="Baugh L.R."/>
            <person name="Kiontke K."/>
            <person name="Gunsalus K."/>
            <person name="Fitch D.H."/>
            <person name="Piano F."/>
        </authorList>
    </citation>
    <scope>NUCLEOTIDE SEQUENCE [LARGE SCALE GENOMIC DNA]</scope>
    <source>
        <strain evidence="2">PF1309</strain>
    </source>
</reference>
<dbReference type="Proteomes" id="UP000218231">
    <property type="component" value="Unassembled WGS sequence"/>
</dbReference>
<dbReference type="EMBL" id="LIAE01006661">
    <property type="protein sequence ID" value="PAV86491.1"/>
    <property type="molecule type" value="Genomic_DNA"/>
</dbReference>
<accession>A0A2A2LJV8</accession>
<protein>
    <recommendedName>
        <fullName evidence="4">Fatty-acid and retinol-binding protein 1</fullName>
    </recommendedName>
</protein>
<dbReference type="AlphaFoldDB" id="A0A2A2LJV8"/>
<comment type="caution">
    <text evidence="2">The sequence shown here is derived from an EMBL/GenBank/DDBJ whole genome shotgun (WGS) entry which is preliminary data.</text>
</comment>
<evidence type="ECO:0000313" key="3">
    <source>
        <dbReference type="Proteomes" id="UP000218231"/>
    </source>
</evidence>
<proteinExistence type="predicted"/>
<keyword evidence="3" id="KW-1185">Reference proteome</keyword>
<feature type="signal peptide" evidence="1">
    <location>
        <begin position="1"/>
        <end position="19"/>
    </location>
</feature>
<sequence>MHELVVFIFILCTASIAHAADLDTDAESFLSLDVFDQDIRDKAKHLMEEAEPLTKGDAPYIDYLAEILFDRRESLGSTKVKYERLHVTPDARYTKEVGEKEMELLLKLDKVIKFYEQEVLDKASPKVKEFFEKLEGMMEKPSDYLKWTEDQFVEAIKKLIEGMSEEDIQFTKAGIKEVMAQVQKESLLEDLAKLSVMWNQVFPN</sequence>
<keyword evidence="1" id="KW-0732">Signal</keyword>
<gene>
    <name evidence="2" type="ORF">WR25_16909</name>
</gene>
<evidence type="ECO:0000313" key="2">
    <source>
        <dbReference type="EMBL" id="PAV86491.1"/>
    </source>
</evidence>